<accession>A0AAU8B4X3</accession>
<dbReference type="EMBL" id="PP511788">
    <property type="protein sequence ID" value="XCD07384.1"/>
    <property type="molecule type" value="Genomic_DNA"/>
</dbReference>
<sequence>MIKRAPEQCELCALMEHDAYICARWRLAYAVNRLKKEVPLLRRYAVDVMLCPFFYPASPERMEMKAADEWPQKSEGAGGQT</sequence>
<reference evidence="1" key="1">
    <citation type="submission" date="2024-03" db="EMBL/GenBank/DDBJ databases">
        <title>Diverse circular DNA viruses in blood, oral, and fecal samples of captive lemurs.</title>
        <authorList>
            <person name="Paietta E.N."/>
            <person name="Kraberger S."/>
            <person name="Lund M.C."/>
            <person name="Custer J.M."/>
            <person name="Vargas K.M."/>
            <person name="Ehmke E.E."/>
            <person name="Yoder A.D."/>
            <person name="Varsani A."/>
        </authorList>
    </citation>
    <scope>NUCLEOTIDE SEQUENCE</scope>
    <source>
        <strain evidence="1">Duke_28FF_219</strain>
    </source>
</reference>
<name>A0AAU8B4X3_9CAUD</name>
<evidence type="ECO:0000313" key="1">
    <source>
        <dbReference type="EMBL" id="XCD07384.1"/>
    </source>
</evidence>
<organism evidence="1">
    <name type="scientific">Dulem virus 34</name>
    <dbReference type="NCBI Taxonomy" id="3145752"/>
    <lineage>
        <taxon>Viruses</taxon>
        <taxon>Duplodnaviria</taxon>
        <taxon>Heunggongvirae</taxon>
        <taxon>Uroviricota</taxon>
        <taxon>Caudoviricetes</taxon>
    </lineage>
</organism>
<protein>
    <submittedName>
        <fullName evidence="1">Uncharacterized protein</fullName>
    </submittedName>
</protein>
<proteinExistence type="predicted"/>